<evidence type="ECO:0000256" key="3">
    <source>
        <dbReference type="ARBA" id="ARBA00008939"/>
    </source>
</evidence>
<keyword evidence="9" id="KW-0496">Mitochondrion</keyword>
<evidence type="ECO:0000256" key="5">
    <source>
        <dbReference type="ARBA" id="ARBA00022448"/>
    </source>
</evidence>
<evidence type="ECO:0000256" key="6">
    <source>
        <dbReference type="ARBA" id="ARBA00022660"/>
    </source>
</evidence>
<evidence type="ECO:0000256" key="2">
    <source>
        <dbReference type="ARBA" id="ARBA00004443"/>
    </source>
</evidence>
<dbReference type="SMART" id="SM00916">
    <property type="entry name" value="L51_S25_CI-B8"/>
    <property type="match status" value="1"/>
</dbReference>
<dbReference type="GO" id="GO:0005743">
    <property type="term" value="C:mitochondrial inner membrane"/>
    <property type="evidence" value="ECO:0007669"/>
    <property type="project" value="UniProtKB-SubCell"/>
</dbReference>
<accession>A0A5S6QXB4</accession>
<dbReference type="Pfam" id="PF05047">
    <property type="entry name" value="L51_S25_CI-B8"/>
    <property type="match status" value="1"/>
</dbReference>
<dbReference type="STRING" id="70415.A0A5S6QXB4"/>
<feature type="domain" description="Ribosomal protein/NADH dehydrogenase" evidence="14">
    <location>
        <begin position="20"/>
        <end position="93"/>
    </location>
</feature>
<name>A0A5S6QXB4_TRIMR</name>
<dbReference type="WBParaSite" id="TMUE_3000011768.1">
    <property type="protein sequence ID" value="TMUE_3000011768.1"/>
    <property type="gene ID" value="WBGene00292896"/>
</dbReference>
<organism evidence="15 16">
    <name type="scientific">Trichuris muris</name>
    <name type="common">Mouse whipworm</name>
    <dbReference type="NCBI Taxonomy" id="70415"/>
    <lineage>
        <taxon>Eukaryota</taxon>
        <taxon>Metazoa</taxon>
        <taxon>Ecdysozoa</taxon>
        <taxon>Nematoda</taxon>
        <taxon>Enoplea</taxon>
        <taxon>Dorylaimia</taxon>
        <taxon>Trichinellida</taxon>
        <taxon>Trichuridae</taxon>
        <taxon>Trichuris</taxon>
    </lineage>
</organism>
<dbReference type="InterPro" id="IPR016464">
    <property type="entry name" value="NADH_Ub_cplx-1_asu_su-2"/>
</dbReference>
<reference evidence="16" key="1">
    <citation type="submission" date="2019-12" db="UniProtKB">
        <authorList>
            <consortium name="WormBaseParasite"/>
        </authorList>
    </citation>
    <scope>IDENTIFICATION</scope>
</reference>
<dbReference type="InterPro" id="IPR007741">
    <property type="entry name" value="Ribosomal_mL43/mS25/NADH_DH"/>
</dbReference>
<keyword evidence="5" id="KW-0813">Transport</keyword>
<evidence type="ECO:0000256" key="4">
    <source>
        <dbReference type="ARBA" id="ARBA00016394"/>
    </source>
</evidence>
<feature type="disulfide bond" description="Redox-active" evidence="13">
    <location>
        <begin position="19"/>
        <end position="53"/>
    </location>
</feature>
<evidence type="ECO:0000256" key="10">
    <source>
        <dbReference type="ARBA" id="ARBA00023136"/>
    </source>
</evidence>
<evidence type="ECO:0000259" key="14">
    <source>
        <dbReference type="SMART" id="SM00916"/>
    </source>
</evidence>
<dbReference type="Proteomes" id="UP000046395">
    <property type="component" value="Unassembled WGS sequence"/>
</dbReference>
<keyword evidence="6" id="KW-0679">Respiratory chain</keyword>
<evidence type="ECO:0000256" key="11">
    <source>
        <dbReference type="ARBA" id="ARBA00031441"/>
    </source>
</evidence>
<evidence type="ECO:0000256" key="8">
    <source>
        <dbReference type="ARBA" id="ARBA00022982"/>
    </source>
</evidence>
<dbReference type="InterPro" id="IPR036249">
    <property type="entry name" value="Thioredoxin-like_sf"/>
</dbReference>
<evidence type="ECO:0000256" key="12">
    <source>
        <dbReference type="ARBA" id="ARBA00032513"/>
    </source>
</evidence>
<protein>
    <recommendedName>
        <fullName evidence="4">NADH dehydrogenase [ubiquinone] 1 alpha subcomplex subunit 2</fullName>
    </recommendedName>
    <alternativeName>
        <fullName evidence="11">Complex I-B8</fullName>
    </alternativeName>
    <alternativeName>
        <fullName evidence="12">NADH-ubiquinone oxidoreductase B8 subunit</fullName>
    </alternativeName>
</protein>
<evidence type="ECO:0000256" key="9">
    <source>
        <dbReference type="ARBA" id="ARBA00023128"/>
    </source>
</evidence>
<evidence type="ECO:0000313" key="16">
    <source>
        <dbReference type="WBParaSite" id="TMUE_3000011768.1"/>
    </source>
</evidence>
<keyword evidence="13" id="KW-1015">Disulfide bond</keyword>
<evidence type="ECO:0000256" key="7">
    <source>
        <dbReference type="ARBA" id="ARBA00022792"/>
    </source>
</evidence>
<sequence length="93" mass="10345">MANIANFGPKLKELRMILCQTSEASSGIRAFIREHYVELKGKNPQVPILVRECSGVVPKIYARFEKGREANVNVSNLNSSEILRRLNDLASSG</sequence>
<comment type="similarity">
    <text evidence="3">Belongs to the complex I NDUFA2 subunit family.</text>
</comment>
<keyword evidence="8" id="KW-0249">Electron transport</keyword>
<evidence type="ECO:0000256" key="13">
    <source>
        <dbReference type="PIRSR" id="PIRSR005822-1"/>
    </source>
</evidence>
<dbReference type="PANTHER" id="PTHR12878:SF0">
    <property type="entry name" value="NADH DEHYDROGENASE [UBIQUINONE] 1 ALPHA SUBCOMPLEX SUBUNIT 2"/>
    <property type="match status" value="1"/>
</dbReference>
<evidence type="ECO:0000256" key="1">
    <source>
        <dbReference type="ARBA" id="ARBA00003195"/>
    </source>
</evidence>
<keyword evidence="10" id="KW-0472">Membrane</keyword>
<comment type="subcellular location">
    <subcellularLocation>
        <location evidence="2">Mitochondrion inner membrane</location>
        <topology evidence="2">Peripheral membrane protein</topology>
        <orientation evidence="2">Matrix side</orientation>
    </subcellularLocation>
</comment>
<keyword evidence="15" id="KW-1185">Reference proteome</keyword>
<dbReference type="PANTHER" id="PTHR12878">
    <property type="entry name" value="NADH-UBIQUINONE OXIDOREDUCTASE B8 SUBUNIT"/>
    <property type="match status" value="1"/>
</dbReference>
<dbReference type="AlphaFoldDB" id="A0A5S6QXB4"/>
<proteinExistence type="inferred from homology"/>
<dbReference type="PIRSF" id="PIRSF005822">
    <property type="entry name" value="NDUA2"/>
    <property type="match status" value="1"/>
</dbReference>
<comment type="function">
    <text evidence="1">Accessory subunit of the mitochondrial membrane respiratory chain NADH dehydrogenase (Complex I), that is believed not to be involved in catalysis. Complex I functions in the transfer of electrons from NADH to the respiratory chain. The immediate electron acceptor for the enzyme is believed to be ubiquinone.</text>
</comment>
<dbReference type="SUPFAM" id="SSF52833">
    <property type="entry name" value="Thioredoxin-like"/>
    <property type="match status" value="1"/>
</dbReference>
<keyword evidence="7" id="KW-0999">Mitochondrion inner membrane</keyword>
<evidence type="ECO:0000313" key="15">
    <source>
        <dbReference type="Proteomes" id="UP000046395"/>
    </source>
</evidence>
<dbReference type="Gene3D" id="3.40.30.10">
    <property type="entry name" value="Glutaredoxin"/>
    <property type="match status" value="1"/>
</dbReference>